<evidence type="ECO:0000259" key="2">
    <source>
        <dbReference type="Pfam" id="PF01636"/>
    </source>
</evidence>
<gene>
    <name evidence="3" type="ORF">SAMN05216219_0762</name>
</gene>
<keyword evidence="3" id="KW-0418">Kinase</keyword>
<feature type="compositionally biased region" description="Polar residues" evidence="1">
    <location>
        <begin position="331"/>
        <end position="340"/>
    </location>
</feature>
<dbReference type="Gene3D" id="3.90.1200.10">
    <property type="match status" value="1"/>
</dbReference>
<feature type="compositionally biased region" description="Polar residues" evidence="1">
    <location>
        <begin position="375"/>
        <end position="389"/>
    </location>
</feature>
<evidence type="ECO:0000313" key="4">
    <source>
        <dbReference type="Proteomes" id="UP000198867"/>
    </source>
</evidence>
<dbReference type="InterPro" id="IPR002575">
    <property type="entry name" value="Aminoglycoside_PTrfase"/>
</dbReference>
<dbReference type="GO" id="GO:0016301">
    <property type="term" value="F:kinase activity"/>
    <property type="evidence" value="ECO:0007669"/>
    <property type="project" value="UniProtKB-KW"/>
</dbReference>
<dbReference type="InterPro" id="IPR011009">
    <property type="entry name" value="Kinase-like_dom_sf"/>
</dbReference>
<name>A0A1I4ZEX2_9MICO</name>
<dbReference type="EMBL" id="FOVM01000002">
    <property type="protein sequence ID" value="SFN48778.1"/>
    <property type="molecule type" value="Genomic_DNA"/>
</dbReference>
<proteinExistence type="predicted"/>
<dbReference type="AlphaFoldDB" id="A0A1I4ZEX2"/>
<feature type="region of interest" description="Disordered" evidence="1">
    <location>
        <begin position="370"/>
        <end position="425"/>
    </location>
</feature>
<sequence>MSRSHLTLAALATSAVADLQVLGAGPFGHGTTGDFDSALLRTGDDRELVVRVPANERAASEQSVELIALQAMTAGIRSRLPFEVPSVVGQGSTRGTRVVVYNYLPGYTVEASGIPAGDGVATSIGAAIAAIHALPGSFVAEVGLPHLTAADCRNEARSIIERAASTRLLPTAVRKRWTDAAGDDALWQFQPTVIHGSLGAESFVLTDHSVGSIVTGVLGWNSLRVGDPARDLHWLSGAGEAAESILAAYRSSSTRHQDRLLVQRSMLHAELELARWLLHGIDSRDQGIVDDAVGLLDGLVDHVLGDLMNPLSPQTGPIMAVSDVEDMLSRTPPSTAASGSSGIGMETDSYDRSELEAVFGHDAERLADEHPAASTGASRDSTPGASNQDAFDPDAVETGPIETVSSDRATADGATSGSAASNSSLSDIIAAKGDRGDAGYTAELDFSALEAAESGEITPLTQRRPSSSAE</sequence>
<evidence type="ECO:0000313" key="3">
    <source>
        <dbReference type="EMBL" id="SFN48778.1"/>
    </source>
</evidence>
<protein>
    <submittedName>
        <fullName evidence="3">Predicted kinase, aminoglycoside phosphotransferase (APT) family</fullName>
    </submittedName>
</protein>
<evidence type="ECO:0000256" key="1">
    <source>
        <dbReference type="SAM" id="MobiDB-lite"/>
    </source>
</evidence>
<keyword evidence="4" id="KW-1185">Reference proteome</keyword>
<dbReference type="STRING" id="995034.SAMN05216219_0762"/>
<dbReference type="OrthoDB" id="3239865at2"/>
<dbReference type="SUPFAM" id="SSF56112">
    <property type="entry name" value="Protein kinase-like (PK-like)"/>
    <property type="match status" value="1"/>
</dbReference>
<feature type="compositionally biased region" description="Low complexity" evidence="1">
    <location>
        <begin position="411"/>
        <end position="425"/>
    </location>
</feature>
<dbReference type="Pfam" id="PF01636">
    <property type="entry name" value="APH"/>
    <property type="match status" value="1"/>
</dbReference>
<feature type="region of interest" description="Disordered" evidence="1">
    <location>
        <begin position="327"/>
        <end position="348"/>
    </location>
</feature>
<keyword evidence="3" id="KW-0808">Transferase</keyword>
<dbReference type="Proteomes" id="UP000198867">
    <property type="component" value="Unassembled WGS sequence"/>
</dbReference>
<reference evidence="4" key="1">
    <citation type="submission" date="2016-10" db="EMBL/GenBank/DDBJ databases">
        <authorList>
            <person name="Varghese N."/>
            <person name="Submissions S."/>
        </authorList>
    </citation>
    <scope>NUCLEOTIDE SEQUENCE [LARGE SCALE GENOMIC DNA]</scope>
    <source>
        <strain evidence="4">CGMCC 1.11101</strain>
    </source>
</reference>
<organism evidence="3 4">
    <name type="scientific">Mycetocola miduiensis</name>
    <dbReference type="NCBI Taxonomy" id="995034"/>
    <lineage>
        <taxon>Bacteria</taxon>
        <taxon>Bacillati</taxon>
        <taxon>Actinomycetota</taxon>
        <taxon>Actinomycetes</taxon>
        <taxon>Micrococcales</taxon>
        <taxon>Microbacteriaceae</taxon>
        <taxon>Mycetocola</taxon>
    </lineage>
</organism>
<accession>A0A1I4ZEX2</accession>
<feature type="domain" description="Aminoglycoside phosphotransferase" evidence="2">
    <location>
        <begin position="37"/>
        <end position="243"/>
    </location>
</feature>